<keyword evidence="1" id="KW-0812">Transmembrane</keyword>
<accession>A0A2M6WH95</accession>
<evidence type="ECO:0000313" key="2">
    <source>
        <dbReference type="EMBL" id="PIT92162.1"/>
    </source>
</evidence>
<feature type="transmembrane region" description="Helical" evidence="1">
    <location>
        <begin position="6"/>
        <end position="26"/>
    </location>
</feature>
<keyword evidence="1" id="KW-0472">Membrane</keyword>
<gene>
    <name evidence="2" type="ORF">COU08_03705</name>
</gene>
<dbReference type="InterPro" id="IPR013879">
    <property type="entry name" value="DUF1761"/>
</dbReference>
<feature type="transmembrane region" description="Helical" evidence="1">
    <location>
        <begin position="55"/>
        <end position="77"/>
    </location>
</feature>
<name>A0A2M6WH95_9BACT</name>
<dbReference type="AlphaFoldDB" id="A0A2M6WH95"/>
<dbReference type="EMBL" id="PFBA01000032">
    <property type="protein sequence ID" value="PIT92162.1"/>
    <property type="molecule type" value="Genomic_DNA"/>
</dbReference>
<comment type="caution">
    <text evidence="2">The sequence shown here is derived from an EMBL/GenBank/DDBJ whole genome shotgun (WGS) entry which is preliminary data.</text>
</comment>
<proteinExistence type="predicted"/>
<organism evidence="2 3">
    <name type="scientific">Candidatus Harrisonbacteria bacterium CG10_big_fil_rev_8_21_14_0_10_42_17</name>
    <dbReference type="NCBI Taxonomy" id="1974584"/>
    <lineage>
        <taxon>Bacteria</taxon>
        <taxon>Candidatus Harrisoniibacteriota</taxon>
    </lineage>
</organism>
<sequence>MPEITINYWSILAAAIANMIVGMLWYGPLFGKQWKKLMGFSNDDMKKMKMTPMQAMIGGLITSLIMAYVLAHSAFMWNLFFAGSVSDFMFALQLAVWIWLGFVATTQISSVLWEGRPWKLFFLNASNTLVSLIAMAMILTFWK</sequence>
<dbReference type="Proteomes" id="UP000228635">
    <property type="component" value="Unassembled WGS sequence"/>
</dbReference>
<feature type="transmembrane region" description="Helical" evidence="1">
    <location>
        <begin position="120"/>
        <end position="142"/>
    </location>
</feature>
<evidence type="ECO:0000256" key="1">
    <source>
        <dbReference type="SAM" id="Phobius"/>
    </source>
</evidence>
<keyword evidence="1" id="KW-1133">Transmembrane helix</keyword>
<evidence type="ECO:0000313" key="3">
    <source>
        <dbReference type="Proteomes" id="UP000228635"/>
    </source>
</evidence>
<protein>
    <submittedName>
        <fullName evidence="2">DUF1761 domain-containing protein</fullName>
    </submittedName>
</protein>
<dbReference type="Pfam" id="PF08570">
    <property type="entry name" value="DUF1761"/>
    <property type="match status" value="1"/>
</dbReference>
<feature type="transmembrane region" description="Helical" evidence="1">
    <location>
        <begin position="89"/>
        <end position="113"/>
    </location>
</feature>
<reference evidence="3" key="1">
    <citation type="submission" date="2017-09" db="EMBL/GenBank/DDBJ databases">
        <title>Depth-based differentiation of microbial function through sediment-hosted aquifers and enrichment of novel symbionts in the deep terrestrial subsurface.</title>
        <authorList>
            <person name="Probst A.J."/>
            <person name="Ladd B."/>
            <person name="Jarett J.K."/>
            <person name="Geller-Mcgrath D.E."/>
            <person name="Sieber C.M.K."/>
            <person name="Emerson J.B."/>
            <person name="Anantharaman K."/>
            <person name="Thomas B.C."/>
            <person name="Malmstrom R."/>
            <person name="Stieglmeier M."/>
            <person name="Klingl A."/>
            <person name="Woyke T."/>
            <person name="Ryan C.M."/>
            <person name="Banfield J.F."/>
        </authorList>
    </citation>
    <scope>NUCLEOTIDE SEQUENCE [LARGE SCALE GENOMIC DNA]</scope>
</reference>